<dbReference type="Gene3D" id="3.40.50.300">
    <property type="entry name" value="P-loop containing nucleotide triphosphate hydrolases"/>
    <property type="match status" value="1"/>
</dbReference>
<keyword evidence="4" id="KW-0812">Transmembrane</keyword>
<keyword evidence="4" id="KW-0472">Membrane</keyword>
<proteinExistence type="predicted"/>
<feature type="transmembrane region" description="Helical" evidence="4">
    <location>
        <begin position="354"/>
        <end position="372"/>
    </location>
</feature>
<comment type="caution">
    <text evidence="5">The sequence shown here is derived from an EMBL/GenBank/DDBJ whole genome shotgun (WGS) entry which is preliminary data.</text>
</comment>
<dbReference type="Pfam" id="PF13346">
    <property type="entry name" value="ABC2_membrane_5"/>
    <property type="match status" value="2"/>
</dbReference>
<feature type="transmembrane region" description="Helical" evidence="4">
    <location>
        <begin position="196"/>
        <end position="221"/>
    </location>
</feature>
<evidence type="ECO:0000313" key="6">
    <source>
        <dbReference type="Proteomes" id="UP001215087"/>
    </source>
</evidence>
<gene>
    <name evidence="5" type="ORF">PTZ04_18505</name>
</gene>
<evidence type="ECO:0000256" key="4">
    <source>
        <dbReference type="SAM" id="Phobius"/>
    </source>
</evidence>
<dbReference type="SUPFAM" id="SSF52540">
    <property type="entry name" value="P-loop containing nucleoside triphosphate hydrolases"/>
    <property type="match status" value="1"/>
</dbReference>
<feature type="transmembrane region" description="Helical" evidence="4">
    <location>
        <begin position="410"/>
        <end position="432"/>
    </location>
</feature>
<evidence type="ECO:0000313" key="5">
    <source>
        <dbReference type="EMBL" id="MDE1472251.1"/>
    </source>
</evidence>
<dbReference type="EMBL" id="JAQSVD010000013">
    <property type="protein sequence ID" value="MDE1472251.1"/>
    <property type="molecule type" value="Genomic_DNA"/>
</dbReference>
<evidence type="ECO:0000256" key="1">
    <source>
        <dbReference type="ARBA" id="ARBA00022448"/>
    </source>
</evidence>
<keyword evidence="6" id="KW-1185">Reference proteome</keyword>
<feature type="transmembrane region" description="Helical" evidence="4">
    <location>
        <begin position="317"/>
        <end position="342"/>
    </location>
</feature>
<keyword evidence="4" id="KW-1133">Transmembrane helix</keyword>
<keyword evidence="1" id="KW-0813">Transport</keyword>
<dbReference type="PANTHER" id="PTHR42939">
    <property type="entry name" value="ABC TRANSPORTER ATP-BINDING PROTEIN ALBC-RELATED"/>
    <property type="match status" value="1"/>
</dbReference>
<dbReference type="Proteomes" id="UP001215087">
    <property type="component" value="Unassembled WGS sequence"/>
</dbReference>
<feature type="transmembrane region" description="Helical" evidence="4">
    <location>
        <begin position="154"/>
        <end position="171"/>
    </location>
</feature>
<evidence type="ECO:0000256" key="2">
    <source>
        <dbReference type="ARBA" id="ARBA00022741"/>
    </source>
</evidence>
<dbReference type="InterPro" id="IPR025699">
    <property type="entry name" value="ABC2_memb-like"/>
</dbReference>
<dbReference type="RefSeq" id="WP_227208770.1">
    <property type="nucleotide sequence ID" value="NZ_JAJCLO010000014.1"/>
</dbReference>
<name>A0ABT5UWM9_EUBLI</name>
<dbReference type="InterPro" id="IPR027417">
    <property type="entry name" value="P-loop_NTPase"/>
</dbReference>
<sequence length="437" mass="49914">MYLEKMKLPADKKLMEFSRGMCQKHAIISALSHRTKLLVSDEATSGLDPVIRDEIYDLFLDFVQDKDHGILVTSHITKDMERVVDYIICIHEGEVLLNTQKDKLLKNYGILKCGRSAFEALAEEDIMLYYERDYEWDVLVENREMAMRGTKNQILLPLIFAVLLVNGNLFYDRNSGREKSLVVMPVSRKNIVQSKYLLFTLTGLLALVYGVALTLIVCAIFRYPLSAYEIKGMKCEMLGLIIKDVHVIIKYRLVYMLGISVLYMILLSVLGVQNNFVIIGILFSSVEGTIGFDRSSEWEKFAITLPVSRMQVVLSKYLLSVLLMFVGIALGFIITIIVNVVFQLKILPEDLFRDMIFAIPLLLIINALVILVHLKTYRFTTAVMIIGALAIGGMYEVIRGYFELSNARFFSVLLMVSIALYTLSFFTAYLLYRRKDL</sequence>
<dbReference type="PANTHER" id="PTHR42939:SF3">
    <property type="entry name" value="ABC TRANSPORTER ATP-BINDING COMPONENT"/>
    <property type="match status" value="1"/>
</dbReference>
<keyword evidence="3" id="KW-0067">ATP-binding</keyword>
<feature type="transmembrane region" description="Helical" evidence="4">
    <location>
        <begin position="253"/>
        <end position="270"/>
    </location>
</feature>
<accession>A0ABT5UWM9</accession>
<feature type="transmembrane region" description="Helical" evidence="4">
    <location>
        <begin position="379"/>
        <end position="398"/>
    </location>
</feature>
<protein>
    <submittedName>
        <fullName evidence="5">ABC-2 transporter permease</fullName>
    </submittedName>
</protein>
<organism evidence="5 6">
    <name type="scientific">Eubacterium limosum</name>
    <dbReference type="NCBI Taxonomy" id="1736"/>
    <lineage>
        <taxon>Bacteria</taxon>
        <taxon>Bacillati</taxon>
        <taxon>Bacillota</taxon>
        <taxon>Clostridia</taxon>
        <taxon>Eubacteriales</taxon>
        <taxon>Eubacteriaceae</taxon>
        <taxon>Eubacterium</taxon>
    </lineage>
</organism>
<keyword evidence="2" id="KW-0547">Nucleotide-binding</keyword>
<evidence type="ECO:0000256" key="3">
    <source>
        <dbReference type="ARBA" id="ARBA00022840"/>
    </source>
</evidence>
<reference evidence="5 6" key="1">
    <citation type="submission" date="2023-02" db="EMBL/GenBank/DDBJ databases">
        <title>Comparative genome analysis of Eubacterium limosum species.</title>
        <authorList>
            <person name="Bak J.E."/>
        </authorList>
    </citation>
    <scope>NUCLEOTIDE SEQUENCE [LARGE SCALE GENOMIC DNA]</scope>
    <source>
        <strain evidence="5 6">KGMB01548</strain>
    </source>
</reference>
<dbReference type="InterPro" id="IPR051782">
    <property type="entry name" value="ABC_Transporter_VariousFunc"/>
</dbReference>